<accession>A0ABQ3MQM0</accession>
<name>A0ABQ3MQM0_9PSEU</name>
<sequence>MEIEEFVGVVYLYVPRLSGLLTEVGIGEEQPAGRDPHQNPLSRAQPLPSIIGMNVGSSIQVG</sequence>
<feature type="region of interest" description="Disordered" evidence="1">
    <location>
        <begin position="28"/>
        <end position="62"/>
    </location>
</feature>
<keyword evidence="3" id="KW-1185">Reference proteome</keyword>
<dbReference type="Proteomes" id="UP000605568">
    <property type="component" value="Unassembled WGS sequence"/>
</dbReference>
<protein>
    <submittedName>
        <fullName evidence="2">Uncharacterized protein</fullName>
    </submittedName>
</protein>
<evidence type="ECO:0000256" key="1">
    <source>
        <dbReference type="SAM" id="MobiDB-lite"/>
    </source>
</evidence>
<dbReference type="EMBL" id="BNAR01000018">
    <property type="protein sequence ID" value="GHH57966.1"/>
    <property type="molecule type" value="Genomic_DNA"/>
</dbReference>
<dbReference type="RefSeq" id="WP_191304484.1">
    <property type="nucleotide sequence ID" value="NZ_BNAR01000018.1"/>
</dbReference>
<comment type="caution">
    <text evidence="2">The sequence shown here is derived from an EMBL/GenBank/DDBJ whole genome shotgun (WGS) entry which is preliminary data.</text>
</comment>
<reference evidence="3" key="1">
    <citation type="journal article" date="2019" name="Int. J. Syst. Evol. Microbiol.">
        <title>The Global Catalogue of Microorganisms (GCM) 10K type strain sequencing project: providing services to taxonomists for standard genome sequencing and annotation.</title>
        <authorList>
            <consortium name="The Broad Institute Genomics Platform"/>
            <consortium name="The Broad Institute Genome Sequencing Center for Infectious Disease"/>
            <person name="Wu L."/>
            <person name="Ma J."/>
        </authorList>
    </citation>
    <scope>NUCLEOTIDE SEQUENCE [LARGE SCALE GENOMIC DNA]</scope>
    <source>
        <strain evidence="3">CGMCC 4.7367</strain>
    </source>
</reference>
<organism evidence="2 3">
    <name type="scientific">Lentzea cavernae</name>
    <dbReference type="NCBI Taxonomy" id="2020703"/>
    <lineage>
        <taxon>Bacteria</taxon>
        <taxon>Bacillati</taxon>
        <taxon>Actinomycetota</taxon>
        <taxon>Actinomycetes</taxon>
        <taxon>Pseudonocardiales</taxon>
        <taxon>Pseudonocardiaceae</taxon>
        <taxon>Lentzea</taxon>
    </lineage>
</organism>
<gene>
    <name evidence="2" type="ORF">GCM10017774_78620</name>
</gene>
<evidence type="ECO:0000313" key="2">
    <source>
        <dbReference type="EMBL" id="GHH57966.1"/>
    </source>
</evidence>
<proteinExistence type="predicted"/>
<evidence type="ECO:0000313" key="3">
    <source>
        <dbReference type="Proteomes" id="UP000605568"/>
    </source>
</evidence>